<organism evidence="1 2">
    <name type="scientific">Parasponia andersonii</name>
    <name type="common">Sponia andersonii</name>
    <dbReference type="NCBI Taxonomy" id="3476"/>
    <lineage>
        <taxon>Eukaryota</taxon>
        <taxon>Viridiplantae</taxon>
        <taxon>Streptophyta</taxon>
        <taxon>Embryophyta</taxon>
        <taxon>Tracheophyta</taxon>
        <taxon>Spermatophyta</taxon>
        <taxon>Magnoliopsida</taxon>
        <taxon>eudicotyledons</taxon>
        <taxon>Gunneridae</taxon>
        <taxon>Pentapetalae</taxon>
        <taxon>rosids</taxon>
        <taxon>fabids</taxon>
        <taxon>Rosales</taxon>
        <taxon>Cannabaceae</taxon>
        <taxon>Parasponia</taxon>
    </lineage>
</organism>
<dbReference type="Proteomes" id="UP000237105">
    <property type="component" value="Unassembled WGS sequence"/>
</dbReference>
<sequence>MVGSSTNHVSCFSDFMFQKEPTRSTKVGVFASWFIEDKRCNKQYYWTLWSEKSHIGLSEPDHDHGGWRILNVMTYINRKLKIKFSVCFSGLYSR</sequence>
<dbReference type="AlphaFoldDB" id="A0A2P5ASB8"/>
<keyword evidence="2" id="KW-1185">Reference proteome</keyword>
<evidence type="ECO:0000313" key="2">
    <source>
        <dbReference type="Proteomes" id="UP000237105"/>
    </source>
</evidence>
<dbReference type="EMBL" id="JXTB01000466">
    <property type="protein sequence ID" value="PON39433.1"/>
    <property type="molecule type" value="Genomic_DNA"/>
</dbReference>
<gene>
    <name evidence="1" type="ORF">PanWU01x14_305030</name>
</gene>
<protein>
    <submittedName>
        <fullName evidence="1">Uncharacterized protein</fullName>
    </submittedName>
</protein>
<name>A0A2P5ASB8_PARAD</name>
<evidence type="ECO:0000313" key="1">
    <source>
        <dbReference type="EMBL" id="PON39433.1"/>
    </source>
</evidence>
<comment type="caution">
    <text evidence="1">The sequence shown here is derived from an EMBL/GenBank/DDBJ whole genome shotgun (WGS) entry which is preliminary data.</text>
</comment>
<reference evidence="2" key="1">
    <citation type="submission" date="2016-06" db="EMBL/GenBank/DDBJ databases">
        <title>Parallel loss of symbiosis genes in relatives of nitrogen-fixing non-legume Parasponia.</title>
        <authorList>
            <person name="Van Velzen R."/>
            <person name="Holmer R."/>
            <person name="Bu F."/>
            <person name="Rutten L."/>
            <person name="Van Zeijl A."/>
            <person name="Liu W."/>
            <person name="Santuari L."/>
            <person name="Cao Q."/>
            <person name="Sharma T."/>
            <person name="Shen D."/>
            <person name="Roswanjaya Y."/>
            <person name="Wardhani T."/>
            <person name="Kalhor M.S."/>
            <person name="Jansen J."/>
            <person name="Van den Hoogen J."/>
            <person name="Gungor B."/>
            <person name="Hartog M."/>
            <person name="Hontelez J."/>
            <person name="Verver J."/>
            <person name="Yang W.-C."/>
            <person name="Schijlen E."/>
            <person name="Repin R."/>
            <person name="Schilthuizen M."/>
            <person name="Schranz E."/>
            <person name="Heidstra R."/>
            <person name="Miyata K."/>
            <person name="Fedorova E."/>
            <person name="Kohlen W."/>
            <person name="Bisseling T."/>
            <person name="Smit S."/>
            <person name="Geurts R."/>
        </authorList>
    </citation>
    <scope>NUCLEOTIDE SEQUENCE [LARGE SCALE GENOMIC DNA]</scope>
    <source>
        <strain evidence="2">cv. WU1-14</strain>
    </source>
</reference>
<proteinExistence type="predicted"/>
<accession>A0A2P5ASB8</accession>